<dbReference type="RefSeq" id="WP_186919137.1">
    <property type="nucleotide sequence ID" value="NZ_JACOPQ010000006.1"/>
</dbReference>
<sequence length="189" mass="21176">MNELETMRRAQQYIEQLAQGIDPLTGQEMSEDAVLNQPRLVRCFFYVAGVLKENADRLERSDRTRTKKPEFYLTPEERSSIAVSAAPVTVSILVQAINEAVGGGETRKKLPTTAVTAWLVEKGFLKELETAPGKRRKAVTPLAVTIGILEEERQGQYGIYNSILYTADAQNFILDNMQDILDLRAASRE</sequence>
<proteinExistence type="predicted"/>
<dbReference type="AlphaFoldDB" id="A0A8J6MGR2"/>
<accession>A0A8J6MGR2</accession>
<organism evidence="1 2">
    <name type="scientific">Lawsonibacter faecis</name>
    <dbReference type="NCBI Taxonomy" id="2763052"/>
    <lineage>
        <taxon>Bacteria</taxon>
        <taxon>Bacillati</taxon>
        <taxon>Bacillota</taxon>
        <taxon>Clostridia</taxon>
        <taxon>Eubacteriales</taxon>
        <taxon>Oscillospiraceae</taxon>
        <taxon>Lawsonibacter</taxon>
    </lineage>
</organism>
<keyword evidence="2" id="KW-1185">Reference proteome</keyword>
<dbReference type="Proteomes" id="UP000607645">
    <property type="component" value="Unassembled WGS sequence"/>
</dbReference>
<evidence type="ECO:0000313" key="2">
    <source>
        <dbReference type="Proteomes" id="UP000607645"/>
    </source>
</evidence>
<reference evidence="1" key="1">
    <citation type="submission" date="2020-08" db="EMBL/GenBank/DDBJ databases">
        <title>Genome public.</title>
        <authorList>
            <person name="Liu C."/>
            <person name="Sun Q."/>
        </authorList>
    </citation>
    <scope>NUCLEOTIDE SEQUENCE</scope>
    <source>
        <strain evidence="1">NSJ-52</strain>
    </source>
</reference>
<dbReference type="EMBL" id="JACOPQ010000006">
    <property type="protein sequence ID" value="MBC5737283.1"/>
    <property type="molecule type" value="Genomic_DNA"/>
</dbReference>
<evidence type="ECO:0000313" key="1">
    <source>
        <dbReference type="EMBL" id="MBC5737283.1"/>
    </source>
</evidence>
<protein>
    <submittedName>
        <fullName evidence="1">Uncharacterized protein</fullName>
    </submittedName>
</protein>
<name>A0A8J6MGR2_9FIRM</name>
<comment type="caution">
    <text evidence="1">The sequence shown here is derived from an EMBL/GenBank/DDBJ whole genome shotgun (WGS) entry which is preliminary data.</text>
</comment>
<gene>
    <name evidence="1" type="ORF">H8S62_09700</name>
</gene>